<feature type="transmembrane region" description="Helical" evidence="1">
    <location>
        <begin position="272"/>
        <end position="294"/>
    </location>
</feature>
<dbReference type="RefSeq" id="WP_141646911.1">
    <property type="nucleotide sequence ID" value="NZ_VIFM01000195.1"/>
</dbReference>
<feature type="transmembrane region" description="Helical" evidence="1">
    <location>
        <begin position="157"/>
        <end position="175"/>
    </location>
</feature>
<keyword evidence="1" id="KW-0472">Membrane</keyword>
<dbReference type="PANTHER" id="PTHR30590:SF2">
    <property type="entry name" value="INNER MEMBRANE PROTEIN"/>
    <property type="match status" value="1"/>
</dbReference>
<evidence type="ECO:0000313" key="3">
    <source>
        <dbReference type="EMBL" id="TQF11345.1"/>
    </source>
</evidence>
<dbReference type="InterPro" id="IPR007349">
    <property type="entry name" value="DUF418"/>
</dbReference>
<proteinExistence type="predicted"/>
<name>A0A540WQQ1_9BACT</name>
<dbReference type="Proteomes" id="UP000315369">
    <property type="component" value="Unassembled WGS sequence"/>
</dbReference>
<dbReference type="PANTHER" id="PTHR30590">
    <property type="entry name" value="INNER MEMBRANE PROTEIN"/>
    <property type="match status" value="1"/>
</dbReference>
<evidence type="ECO:0000313" key="4">
    <source>
        <dbReference type="Proteomes" id="UP000315369"/>
    </source>
</evidence>
<feature type="transmembrane region" description="Helical" evidence="1">
    <location>
        <begin position="353"/>
        <end position="372"/>
    </location>
</feature>
<dbReference type="EMBL" id="VIFM01000195">
    <property type="protein sequence ID" value="TQF11345.1"/>
    <property type="molecule type" value="Genomic_DNA"/>
</dbReference>
<accession>A0A540WQQ1</accession>
<feature type="transmembrane region" description="Helical" evidence="1">
    <location>
        <begin position="306"/>
        <end position="332"/>
    </location>
</feature>
<feature type="transmembrane region" description="Helical" evidence="1">
    <location>
        <begin position="237"/>
        <end position="260"/>
    </location>
</feature>
<feature type="transmembrane region" description="Helical" evidence="1">
    <location>
        <begin position="83"/>
        <end position="99"/>
    </location>
</feature>
<keyword evidence="4" id="KW-1185">Reference proteome</keyword>
<feature type="transmembrane region" description="Helical" evidence="1">
    <location>
        <begin position="135"/>
        <end position="150"/>
    </location>
</feature>
<dbReference type="Pfam" id="PF04235">
    <property type="entry name" value="DUF418"/>
    <property type="match status" value="1"/>
</dbReference>
<dbReference type="OrthoDB" id="9807744at2"/>
<keyword evidence="1" id="KW-1133">Transmembrane helix</keyword>
<evidence type="ECO:0000259" key="2">
    <source>
        <dbReference type="Pfam" id="PF04235"/>
    </source>
</evidence>
<dbReference type="AlphaFoldDB" id="A0A540WQQ1"/>
<keyword evidence="1" id="KW-0812">Transmembrane</keyword>
<organism evidence="3 4">
    <name type="scientific">Myxococcus llanfairpwllgwyngyllgogerychwyrndrobwllllantysiliogogogochensis</name>
    <dbReference type="NCBI Taxonomy" id="2590453"/>
    <lineage>
        <taxon>Bacteria</taxon>
        <taxon>Pseudomonadati</taxon>
        <taxon>Myxococcota</taxon>
        <taxon>Myxococcia</taxon>
        <taxon>Myxococcales</taxon>
        <taxon>Cystobacterineae</taxon>
        <taxon>Myxococcaceae</taxon>
        <taxon>Myxococcus</taxon>
    </lineage>
</organism>
<feature type="transmembrane region" description="Helical" evidence="1">
    <location>
        <begin position="384"/>
        <end position="403"/>
    </location>
</feature>
<feature type="transmembrane region" description="Helical" evidence="1">
    <location>
        <begin position="29"/>
        <end position="48"/>
    </location>
</feature>
<sequence>MSDPASSAPVQLADARPVDTSERVTLLDALRGFALCGVFVSNSVSWFSGRVMMPREQAQALAAPLLETVTTGLYQFFVNQKFVTLFSFLFGLGFSIQLARAEARGSSIVRLYARRLLVLLAIGLTHQYAIWCGDILHTYAMVGFALLLFRNRSNTTVLIWAVALMAVVPLLIPALERFVPIWLHGAEAAGEAAKAARALETASRTRLLEALSSDSFWTALVGTARFNNESYLRINRLVWMSLILGRFLFGLLAGRLLLLQDLDGNRRLHHRLLFWGLFLGVIGNGLGLLVWRLRAMGMGDFVSRDWMMVLTVVQELGCLTLAAAYVALFALLSRRGWVQRVFNVLMPVGRMALSNYLLQSVVSVWVYNGWGLGLIGKLPPSRSILLALGIFAVQIVLSHLWLARFRFGPAEWLWRSLTYGRAQPMRLPAGHGEVGAAPS</sequence>
<reference evidence="3 4" key="1">
    <citation type="submission" date="2019-06" db="EMBL/GenBank/DDBJ databases">
        <authorList>
            <person name="Livingstone P."/>
            <person name="Whitworth D."/>
        </authorList>
    </citation>
    <scope>NUCLEOTIDE SEQUENCE [LARGE SCALE GENOMIC DNA]</scope>
    <source>
        <strain evidence="3 4">AM401</strain>
    </source>
</reference>
<gene>
    <name evidence="3" type="ORF">FJV41_34830</name>
</gene>
<feature type="domain" description="DUF418" evidence="2">
    <location>
        <begin position="254"/>
        <end position="420"/>
    </location>
</feature>
<evidence type="ECO:0000256" key="1">
    <source>
        <dbReference type="SAM" id="Phobius"/>
    </source>
</evidence>
<protein>
    <submittedName>
        <fullName evidence="3">DUF418 domain-containing protein</fullName>
    </submittedName>
</protein>
<dbReference type="InterPro" id="IPR052529">
    <property type="entry name" value="Bact_Transport_Assoc"/>
</dbReference>
<comment type="caution">
    <text evidence="3">The sequence shown here is derived from an EMBL/GenBank/DDBJ whole genome shotgun (WGS) entry which is preliminary data.</text>
</comment>